<dbReference type="Proteomes" id="UP000318422">
    <property type="component" value="Unassembled WGS sequence"/>
</dbReference>
<protein>
    <recommendedName>
        <fullName evidence="2">Ribosomal silencing factor RsfS</fullName>
    </recommendedName>
</protein>
<dbReference type="GO" id="GO:0043023">
    <property type="term" value="F:ribosomal large subunit binding"/>
    <property type="evidence" value="ECO:0007669"/>
    <property type="project" value="TreeGrafter"/>
</dbReference>
<accession>A0A4Y4CY92</accession>
<dbReference type="PANTHER" id="PTHR21043">
    <property type="entry name" value="IOJAP SUPERFAMILY ORTHOLOG"/>
    <property type="match status" value="1"/>
</dbReference>
<dbReference type="GO" id="GO:0017148">
    <property type="term" value="P:negative regulation of translation"/>
    <property type="evidence" value="ECO:0007669"/>
    <property type="project" value="UniProtKB-UniRule"/>
</dbReference>
<keyword evidence="2" id="KW-0678">Repressor</keyword>
<keyword evidence="2" id="KW-0963">Cytoplasm</keyword>
<dbReference type="PANTHER" id="PTHR21043:SF0">
    <property type="entry name" value="MITOCHONDRIAL ASSEMBLY OF RIBOSOMAL LARGE SUBUNIT PROTEIN 1"/>
    <property type="match status" value="1"/>
</dbReference>
<evidence type="ECO:0000256" key="1">
    <source>
        <dbReference type="ARBA" id="ARBA00010574"/>
    </source>
</evidence>
<keyword evidence="4" id="KW-1185">Reference proteome</keyword>
<dbReference type="Gene3D" id="3.30.460.10">
    <property type="entry name" value="Beta Polymerase, domain 2"/>
    <property type="match status" value="1"/>
</dbReference>
<name>A0A4Y4CY92_ZOORA</name>
<dbReference type="GO" id="GO:0090071">
    <property type="term" value="P:negative regulation of ribosome biogenesis"/>
    <property type="evidence" value="ECO:0007669"/>
    <property type="project" value="UniProtKB-UniRule"/>
</dbReference>
<dbReference type="Pfam" id="PF02410">
    <property type="entry name" value="RsfS"/>
    <property type="match status" value="1"/>
</dbReference>
<evidence type="ECO:0000313" key="4">
    <source>
        <dbReference type="Proteomes" id="UP000318422"/>
    </source>
</evidence>
<dbReference type="GO" id="GO:0042256">
    <property type="term" value="P:cytosolic ribosome assembly"/>
    <property type="evidence" value="ECO:0007669"/>
    <property type="project" value="UniProtKB-UniRule"/>
</dbReference>
<organism evidence="3 4">
    <name type="scientific">Zoogloea ramigera</name>
    <dbReference type="NCBI Taxonomy" id="350"/>
    <lineage>
        <taxon>Bacteria</taxon>
        <taxon>Pseudomonadati</taxon>
        <taxon>Pseudomonadota</taxon>
        <taxon>Betaproteobacteria</taxon>
        <taxon>Rhodocyclales</taxon>
        <taxon>Zoogloeaceae</taxon>
        <taxon>Zoogloea</taxon>
    </lineage>
</organism>
<gene>
    <name evidence="2 3" type="primary">rsfS</name>
    <name evidence="3" type="ORF">ZRA01_23560</name>
</gene>
<sequence length="122" mass="13115">MDIQHFETLVVSALEDIKGKDIRVIDTTRLTSLFDRVIIATADSNRQTRALARHVADKAREAGIEVVGIEGEGGGEWVLVDLGGIVVHVMQAAVRSYYNLEELWGAAPARPGRPGGLSAHAA</sequence>
<reference evidence="3 4" key="1">
    <citation type="submission" date="2019-06" db="EMBL/GenBank/DDBJ databases">
        <title>Whole genome shotgun sequence of Zoogloea ramigera NBRC 15342.</title>
        <authorList>
            <person name="Hosoyama A."/>
            <person name="Uohara A."/>
            <person name="Ohji S."/>
            <person name="Ichikawa N."/>
        </authorList>
    </citation>
    <scope>NUCLEOTIDE SEQUENCE [LARGE SCALE GENOMIC DNA]</scope>
    <source>
        <strain evidence="3 4">NBRC 15342</strain>
    </source>
</reference>
<dbReference type="SUPFAM" id="SSF81301">
    <property type="entry name" value="Nucleotidyltransferase"/>
    <property type="match status" value="1"/>
</dbReference>
<comment type="subcellular location">
    <subcellularLocation>
        <location evidence="2">Cytoplasm</location>
    </subcellularLocation>
</comment>
<comment type="function">
    <text evidence="2">Functions as a ribosomal silencing factor. Interacts with ribosomal protein uL14 (rplN), blocking formation of intersubunit bridge B8. Prevents association of the 30S and 50S ribosomal subunits and the formation of functional ribosomes, thus repressing translation.</text>
</comment>
<comment type="caution">
    <text evidence="3">The sequence shown here is derived from an EMBL/GenBank/DDBJ whole genome shotgun (WGS) entry which is preliminary data.</text>
</comment>
<dbReference type="InterPro" id="IPR043519">
    <property type="entry name" value="NT_sf"/>
</dbReference>
<dbReference type="NCBIfam" id="TIGR00090">
    <property type="entry name" value="rsfS_iojap_ybeB"/>
    <property type="match status" value="1"/>
</dbReference>
<comment type="subunit">
    <text evidence="2">Interacts with ribosomal protein uL14 (rplN).</text>
</comment>
<evidence type="ECO:0000313" key="3">
    <source>
        <dbReference type="EMBL" id="GEC96283.1"/>
    </source>
</evidence>
<dbReference type="InterPro" id="IPR004394">
    <property type="entry name" value="Iojap/RsfS/C7orf30"/>
</dbReference>
<proteinExistence type="inferred from homology"/>
<dbReference type="AlphaFoldDB" id="A0A4Y4CY92"/>
<dbReference type="HAMAP" id="MF_01477">
    <property type="entry name" value="Iojap_RsfS"/>
    <property type="match status" value="1"/>
</dbReference>
<evidence type="ECO:0000256" key="2">
    <source>
        <dbReference type="HAMAP-Rule" id="MF_01477"/>
    </source>
</evidence>
<dbReference type="EMBL" id="BJNV01000039">
    <property type="protein sequence ID" value="GEC96283.1"/>
    <property type="molecule type" value="Genomic_DNA"/>
</dbReference>
<keyword evidence="2" id="KW-0810">Translation regulation</keyword>
<dbReference type="OrthoDB" id="9793681at2"/>
<dbReference type="RefSeq" id="WP_141352443.1">
    <property type="nucleotide sequence ID" value="NZ_BJNV01000039.1"/>
</dbReference>
<comment type="similarity">
    <text evidence="1 2">Belongs to the Iojap/RsfS family.</text>
</comment>
<dbReference type="GO" id="GO:0005737">
    <property type="term" value="C:cytoplasm"/>
    <property type="evidence" value="ECO:0007669"/>
    <property type="project" value="UniProtKB-SubCell"/>
</dbReference>